<evidence type="ECO:0000256" key="2">
    <source>
        <dbReference type="ARBA" id="ARBA00022840"/>
    </source>
</evidence>
<protein>
    <submittedName>
        <fullName evidence="6">Phosphate starvation-inducible protein</fullName>
    </submittedName>
</protein>
<keyword evidence="2" id="KW-0067">ATP-binding</keyword>
<proteinExistence type="inferred from homology"/>
<gene>
    <name evidence="6" type="primary">phoH</name>
    <name evidence="6" type="ORF">vBBcoS136_00108</name>
</gene>
<sequence length="427" mass="49333">MGAFKNLLTKLFRKKKKYDVNNIQGYLTDTNILLSNPEILEKYDNIFIPSNVLREVEHLELTRKQDKLLQWQIRRFKRLSKNTDKYVDLKDYRFTLRKDWDKGYTDNVLVQIALDKNLAMVTNDILLRNKCKLYGIVVIEPEVSDFIENKGYKEVYMTQQELSELYLNLDKNVFELITNEYIVINDDIDGELLDIMKWNGESLQSLQDSKGRLGGGFKTSQFGDFKPRDEQQIMAVDSIFNNQLTSLRGRAGSGKSLIALNTAWHLVERKGYKLVIFVNPVPSKDAQELGFYKGDKLEKLMQSSVGTMLKSKFGDEFAILEEIEKGNLDILPFVDLRGFDTGDKTVAWILEAQNLTKELMKLGLQRIGEGSKVIVDGDFHQQVDKDVYQHDNGMKRMSEVFRGTKLYGEVELQNVWRSELADIADKM</sequence>
<evidence type="ECO:0000313" key="7">
    <source>
        <dbReference type="Proteomes" id="UP000274199"/>
    </source>
</evidence>
<keyword evidence="1" id="KW-0547">Nucleotide-binding</keyword>
<dbReference type="InterPro" id="IPR029060">
    <property type="entry name" value="PIN-like_dom_sf"/>
</dbReference>
<evidence type="ECO:0000313" key="6">
    <source>
        <dbReference type="EMBL" id="AYP68240.1"/>
    </source>
</evidence>
<feature type="domain" description="PhoH-like protein" evidence="4">
    <location>
        <begin position="226"/>
        <end position="420"/>
    </location>
</feature>
<dbReference type="InterPro" id="IPR002716">
    <property type="entry name" value="PIN_dom"/>
</dbReference>
<dbReference type="Proteomes" id="UP000274199">
    <property type="component" value="Segment"/>
</dbReference>
<dbReference type="SUPFAM" id="SSF88723">
    <property type="entry name" value="PIN domain-like"/>
    <property type="match status" value="1"/>
</dbReference>
<dbReference type="Pfam" id="PF13638">
    <property type="entry name" value="PIN_4"/>
    <property type="match status" value="1"/>
</dbReference>
<reference evidence="6 7" key="1">
    <citation type="submission" date="2018-09" db="EMBL/GenBank/DDBJ databases">
        <title>Comparative Genomic Analysis of Eight Novel Haloalkaliphilic Bacteriophages from Lake Elmenteita, Kenya.</title>
        <authorList>
            <person name="Akhwale J.K."/>
        </authorList>
    </citation>
    <scope>NUCLEOTIDE SEQUENCE [LARGE SCALE GENOMIC DNA]</scope>
</reference>
<dbReference type="SUPFAM" id="SSF52540">
    <property type="entry name" value="P-loop containing nucleoside triphosphate hydrolases"/>
    <property type="match status" value="1"/>
</dbReference>
<accession>A0A3G3BVS8</accession>
<feature type="domain" description="PIN" evidence="5">
    <location>
        <begin position="26"/>
        <end position="138"/>
    </location>
</feature>
<dbReference type="GeneID" id="77958061"/>
<comment type="similarity">
    <text evidence="3">In the N-terminal section; belongs to the PINc/VapC protein family.</text>
</comment>
<dbReference type="InterPro" id="IPR003714">
    <property type="entry name" value="PhoH"/>
</dbReference>
<name>A0A3G3BVS8_9CAUD</name>
<dbReference type="PANTHER" id="PTHR30473:SF2">
    <property type="entry name" value="PIN DOMAIN-CONTAINING PROTEIN"/>
    <property type="match status" value="1"/>
</dbReference>
<keyword evidence="7" id="KW-1185">Reference proteome</keyword>
<evidence type="ECO:0000259" key="5">
    <source>
        <dbReference type="Pfam" id="PF13638"/>
    </source>
</evidence>
<dbReference type="InterPro" id="IPR027417">
    <property type="entry name" value="P-loop_NTPase"/>
</dbReference>
<dbReference type="EMBL" id="MH884508">
    <property type="protein sequence ID" value="AYP68240.1"/>
    <property type="molecule type" value="Genomic_DNA"/>
</dbReference>
<dbReference type="PANTHER" id="PTHR30473">
    <property type="entry name" value="PROTEIN PHOH"/>
    <property type="match status" value="1"/>
</dbReference>
<evidence type="ECO:0000256" key="3">
    <source>
        <dbReference type="ARBA" id="ARBA00046345"/>
    </source>
</evidence>
<dbReference type="KEGG" id="vg:77958061"/>
<dbReference type="RefSeq" id="YP_010681488.1">
    <property type="nucleotide sequence ID" value="NC_071049.1"/>
</dbReference>
<organism evidence="6 7">
    <name type="scientific">Bacillus phage vB_BcoS-136</name>
    <dbReference type="NCBI Taxonomy" id="2419619"/>
    <lineage>
        <taxon>Viruses</taxon>
        <taxon>Duplodnaviria</taxon>
        <taxon>Heunggongvirae</taxon>
        <taxon>Uroviricota</taxon>
        <taxon>Caudoviricetes</taxon>
        <taxon>Heleneionescovirinae</taxon>
        <taxon>Kenyattavirus</taxon>
        <taxon>Kenyattavirus kv136</taxon>
    </lineage>
</organism>
<evidence type="ECO:0000256" key="1">
    <source>
        <dbReference type="ARBA" id="ARBA00022741"/>
    </source>
</evidence>
<dbReference type="InterPro" id="IPR051451">
    <property type="entry name" value="PhoH2-like"/>
</dbReference>
<evidence type="ECO:0000259" key="4">
    <source>
        <dbReference type="Pfam" id="PF02562"/>
    </source>
</evidence>
<dbReference type="GO" id="GO:0005524">
    <property type="term" value="F:ATP binding"/>
    <property type="evidence" value="ECO:0007669"/>
    <property type="project" value="UniProtKB-KW"/>
</dbReference>
<dbReference type="Gene3D" id="3.40.50.1010">
    <property type="entry name" value="5'-nuclease"/>
    <property type="match status" value="1"/>
</dbReference>
<dbReference type="Gene3D" id="3.40.50.300">
    <property type="entry name" value="P-loop containing nucleotide triphosphate hydrolases"/>
    <property type="match status" value="1"/>
</dbReference>
<dbReference type="Pfam" id="PF02562">
    <property type="entry name" value="PhoH"/>
    <property type="match status" value="1"/>
</dbReference>